<dbReference type="GO" id="GO:0032259">
    <property type="term" value="P:methylation"/>
    <property type="evidence" value="ECO:0007669"/>
    <property type="project" value="UniProtKB-KW"/>
</dbReference>
<dbReference type="EMBL" id="JANIBC010000022">
    <property type="protein sequence ID" value="MCQ8186586.1"/>
    <property type="molecule type" value="Genomic_DNA"/>
</dbReference>
<feature type="domain" description="Methyltransferase" evidence="1">
    <location>
        <begin position="95"/>
        <end position="184"/>
    </location>
</feature>
<accession>A0A9X2RK50</accession>
<dbReference type="SUPFAM" id="SSF53335">
    <property type="entry name" value="S-adenosyl-L-methionine-dependent methyltransferases"/>
    <property type="match status" value="1"/>
</dbReference>
<evidence type="ECO:0000313" key="3">
    <source>
        <dbReference type="Proteomes" id="UP001142610"/>
    </source>
</evidence>
<evidence type="ECO:0000313" key="2">
    <source>
        <dbReference type="EMBL" id="MCQ8186586.1"/>
    </source>
</evidence>
<reference evidence="2" key="1">
    <citation type="submission" date="2022-07" db="EMBL/GenBank/DDBJ databases">
        <title>Parvularcula maris sp. nov., an algicidal bacterium isolated from seawater.</title>
        <authorList>
            <person name="Li F."/>
        </authorList>
    </citation>
    <scope>NUCLEOTIDE SEQUENCE</scope>
    <source>
        <strain evidence="2">BGMRC 0090</strain>
    </source>
</reference>
<keyword evidence="2" id="KW-0808">Transferase</keyword>
<sequence>MRLPIERERLLAVLRGLGLLGVAERIAIARDVEEAEEANAAFLASYEGPPLPSASLIRRTYGDAGLEDYRNWGRENAAEIEAALSRHVNLSTAKVAEWGCGLGRLAMHLAPKTDYTGFDIDESSLAYCRAHLPGTYLRNDPMPPLPAEDASFDAVFAVSIFTHLSKAQHSAWAAEIRRVLKPGGVFLFTVHGEEQAGGLLPGERAAFDRGELVTRGGVSRGSRTYLAYHPETFVREVLLEGYEPVDGPEPCCGQTLYVGRKPY</sequence>
<dbReference type="CDD" id="cd02440">
    <property type="entry name" value="AdoMet_MTases"/>
    <property type="match status" value="1"/>
</dbReference>
<dbReference type="GO" id="GO:0008168">
    <property type="term" value="F:methyltransferase activity"/>
    <property type="evidence" value="ECO:0007669"/>
    <property type="project" value="UniProtKB-KW"/>
</dbReference>
<dbReference type="Pfam" id="PF13649">
    <property type="entry name" value="Methyltransf_25"/>
    <property type="match status" value="1"/>
</dbReference>
<dbReference type="InterPro" id="IPR041698">
    <property type="entry name" value="Methyltransf_25"/>
</dbReference>
<gene>
    <name evidence="2" type="ORF">NOG11_14480</name>
</gene>
<dbReference type="AlphaFoldDB" id="A0A9X2RK50"/>
<proteinExistence type="predicted"/>
<dbReference type="Proteomes" id="UP001142610">
    <property type="component" value="Unassembled WGS sequence"/>
</dbReference>
<dbReference type="PANTHER" id="PTHR42912">
    <property type="entry name" value="METHYLTRANSFERASE"/>
    <property type="match status" value="1"/>
</dbReference>
<comment type="caution">
    <text evidence="2">The sequence shown here is derived from an EMBL/GenBank/DDBJ whole genome shotgun (WGS) entry which is preliminary data.</text>
</comment>
<evidence type="ECO:0000259" key="1">
    <source>
        <dbReference type="Pfam" id="PF13649"/>
    </source>
</evidence>
<protein>
    <submittedName>
        <fullName evidence="2">Class I SAM-dependent methyltransferase</fullName>
    </submittedName>
</protein>
<dbReference type="InterPro" id="IPR050508">
    <property type="entry name" value="Methyltransf_Superfamily"/>
</dbReference>
<keyword evidence="3" id="KW-1185">Reference proteome</keyword>
<name>A0A9X2RK50_9PROT</name>
<dbReference type="InterPro" id="IPR029063">
    <property type="entry name" value="SAM-dependent_MTases_sf"/>
</dbReference>
<keyword evidence="2" id="KW-0489">Methyltransferase</keyword>
<dbReference type="RefSeq" id="WP_256620522.1">
    <property type="nucleotide sequence ID" value="NZ_JANIBC010000022.1"/>
</dbReference>
<organism evidence="2 3">
    <name type="scientific">Parvularcula maris</name>
    <dbReference type="NCBI Taxonomy" id="2965077"/>
    <lineage>
        <taxon>Bacteria</taxon>
        <taxon>Pseudomonadati</taxon>
        <taxon>Pseudomonadota</taxon>
        <taxon>Alphaproteobacteria</taxon>
        <taxon>Parvularculales</taxon>
        <taxon>Parvularculaceae</taxon>
        <taxon>Parvularcula</taxon>
    </lineage>
</organism>
<dbReference type="Gene3D" id="3.40.50.150">
    <property type="entry name" value="Vaccinia Virus protein VP39"/>
    <property type="match status" value="1"/>
</dbReference>